<dbReference type="PIRSF" id="PIRSF036893">
    <property type="entry name" value="Lipocalin_ApoD"/>
    <property type="match status" value="1"/>
</dbReference>
<keyword evidence="2" id="KW-0449">Lipoprotein</keyword>
<dbReference type="Pfam" id="PF08212">
    <property type="entry name" value="Lipocalin_2"/>
    <property type="match status" value="1"/>
</dbReference>
<evidence type="ECO:0000313" key="5">
    <source>
        <dbReference type="Proteomes" id="UP001201701"/>
    </source>
</evidence>
<evidence type="ECO:0000256" key="1">
    <source>
        <dbReference type="ARBA" id="ARBA00006889"/>
    </source>
</evidence>
<dbReference type="InterPro" id="IPR047202">
    <property type="entry name" value="Lipocalin_Blc-like_dom"/>
</dbReference>
<name>A0ABS9Q8V8_9HYPH</name>
<reference evidence="4 5" key="1">
    <citation type="submission" date="2022-02" db="EMBL/GenBank/DDBJ databases">
        <title>Draft genome sequence of Mezorhizobium retamae strain IRAMC:0171 isolated from Retama raetam nodules.</title>
        <authorList>
            <person name="Bengaied R."/>
            <person name="Sbissi I."/>
            <person name="Huber K."/>
            <person name="Ghodbane F."/>
            <person name="Nouioui I."/>
            <person name="Tarhouni M."/>
            <person name="Gtari M."/>
        </authorList>
    </citation>
    <scope>NUCLEOTIDE SEQUENCE [LARGE SCALE GENOMIC DNA]</scope>
    <source>
        <strain evidence="4 5">IRAMC:0171</strain>
    </source>
</reference>
<keyword evidence="2" id="KW-0998">Cell outer membrane</keyword>
<dbReference type="Gene3D" id="2.40.128.20">
    <property type="match status" value="1"/>
</dbReference>
<comment type="similarity">
    <text evidence="1 2">Belongs to the calycin superfamily. Lipocalin family.</text>
</comment>
<comment type="subunit">
    <text evidence="2">Homodimer.</text>
</comment>
<organism evidence="4 5">
    <name type="scientific">Mesorhizobium retamae</name>
    <dbReference type="NCBI Taxonomy" id="2912854"/>
    <lineage>
        <taxon>Bacteria</taxon>
        <taxon>Pseudomonadati</taxon>
        <taxon>Pseudomonadota</taxon>
        <taxon>Alphaproteobacteria</taxon>
        <taxon>Hyphomicrobiales</taxon>
        <taxon>Phyllobacteriaceae</taxon>
        <taxon>Mesorhizobium</taxon>
    </lineage>
</organism>
<comment type="subcellular location">
    <subcellularLocation>
        <location evidence="2">Cell outer membrane</location>
    </subcellularLocation>
</comment>
<keyword evidence="2" id="KW-0472">Membrane</keyword>
<dbReference type="PROSITE" id="PS00213">
    <property type="entry name" value="LIPOCALIN"/>
    <property type="match status" value="1"/>
</dbReference>
<protein>
    <recommendedName>
        <fullName evidence="2">Outer membrane lipoprotein Blc</fullName>
    </recommendedName>
</protein>
<dbReference type="Proteomes" id="UP001201701">
    <property type="component" value="Unassembled WGS sequence"/>
</dbReference>
<dbReference type="SUPFAM" id="SSF50814">
    <property type="entry name" value="Lipocalins"/>
    <property type="match status" value="1"/>
</dbReference>
<feature type="domain" description="Lipocalin/cytosolic fatty-acid binding" evidence="3">
    <location>
        <begin position="10"/>
        <end position="156"/>
    </location>
</feature>
<keyword evidence="2" id="KW-0446">Lipid-binding</keyword>
<dbReference type="EMBL" id="JAKREW010000001">
    <property type="protein sequence ID" value="MCG7503830.1"/>
    <property type="molecule type" value="Genomic_DNA"/>
</dbReference>
<evidence type="ECO:0000259" key="3">
    <source>
        <dbReference type="Pfam" id="PF08212"/>
    </source>
</evidence>
<evidence type="ECO:0000313" key="4">
    <source>
        <dbReference type="EMBL" id="MCG7503830.1"/>
    </source>
</evidence>
<accession>A0ABS9Q8V8</accession>
<dbReference type="PANTHER" id="PTHR10612">
    <property type="entry name" value="APOLIPOPROTEIN D"/>
    <property type="match status" value="1"/>
</dbReference>
<dbReference type="InterPro" id="IPR022272">
    <property type="entry name" value="Lipocalin_CS"/>
</dbReference>
<gene>
    <name evidence="4" type="ORF">L4923_02225</name>
</gene>
<evidence type="ECO:0000256" key="2">
    <source>
        <dbReference type="PIRNR" id="PIRNR036893"/>
    </source>
</evidence>
<dbReference type="InterPro" id="IPR022271">
    <property type="entry name" value="Lipocalin_ApoD"/>
</dbReference>
<sequence length="170" mass="19398">MAVVTSVPHLDLKKYLGRWYEICRLPLKWEDETATDITATYSLNEDGTVRVDNRCFDEDGSPAQAVGEATPVAGTSNAQLKVTFLPEFVRWLPFTKGDYWVLKIDPAYRTALVGTPDRKYLWVLARQPKISEETKMEYLEEARRQGFDLEKLISPQHTGREVIDAMVADD</sequence>
<comment type="caution">
    <text evidence="4">The sequence shown here is derived from an EMBL/GenBank/DDBJ whole genome shotgun (WGS) entry which is preliminary data.</text>
</comment>
<dbReference type="PANTHER" id="PTHR10612:SF34">
    <property type="entry name" value="APOLIPOPROTEIN D"/>
    <property type="match status" value="1"/>
</dbReference>
<dbReference type="CDD" id="cd19438">
    <property type="entry name" value="lipocalin_Blc-like"/>
    <property type="match status" value="1"/>
</dbReference>
<dbReference type="RefSeq" id="WP_239361768.1">
    <property type="nucleotide sequence ID" value="NZ_JAKREW010000001.1"/>
</dbReference>
<dbReference type="InterPro" id="IPR000566">
    <property type="entry name" value="Lipocln_cytosolic_FA-bd_dom"/>
</dbReference>
<comment type="function">
    <text evidence="2">Involved in the storage or transport of lipids necessary for membrane maintenance under stressful conditions. Displays a binding preference for lysophospholipids.</text>
</comment>
<keyword evidence="5" id="KW-1185">Reference proteome</keyword>
<dbReference type="InterPro" id="IPR012674">
    <property type="entry name" value="Calycin"/>
</dbReference>
<proteinExistence type="inferred from homology"/>
<dbReference type="PRINTS" id="PR01171">
    <property type="entry name" value="BCTLIPOCALIN"/>
</dbReference>
<dbReference type="InterPro" id="IPR002446">
    <property type="entry name" value="Lipocalin_bac"/>
</dbReference>